<dbReference type="InterPro" id="IPR036770">
    <property type="entry name" value="Ankyrin_rpt-contain_sf"/>
</dbReference>
<name>A0ABD0YQT9_9HEMI</name>
<sequence length="179" mass="19999">MHAQDAEGRTALHYAATLPDNGHFFSLLVTLGADRGITDKEGNTAEHYLRNPGQLTHFALLSQYQGRSNKLSGFNVNQYSDKDVLLNKEAVKGIFLGAEILQEGYPVFAQEESRYLASSLGEPLIKGLTEVARVRPKAPIVYLANFLLSFSNVKRTENTNQLKVIALKYYLPYGIYLLF</sequence>
<keyword evidence="1" id="KW-0040">ANK repeat</keyword>
<comment type="caution">
    <text evidence="2">The sequence shown here is derived from an EMBL/GenBank/DDBJ whole genome shotgun (WGS) entry which is preliminary data.</text>
</comment>
<evidence type="ECO:0000256" key="1">
    <source>
        <dbReference type="PROSITE-ProRule" id="PRU00023"/>
    </source>
</evidence>
<gene>
    <name evidence="2" type="ORF">AAG570_009833</name>
</gene>
<dbReference type="EMBL" id="JBFDAA010000004">
    <property type="protein sequence ID" value="KAL1138141.1"/>
    <property type="molecule type" value="Genomic_DNA"/>
</dbReference>
<dbReference type="Pfam" id="PF05186">
    <property type="entry name" value="Dpy-30"/>
    <property type="match status" value="1"/>
</dbReference>
<proteinExistence type="predicted"/>
<evidence type="ECO:0000313" key="2">
    <source>
        <dbReference type="EMBL" id="KAL1138141.1"/>
    </source>
</evidence>
<dbReference type="SUPFAM" id="SSF48403">
    <property type="entry name" value="Ankyrin repeat"/>
    <property type="match status" value="1"/>
</dbReference>
<dbReference type="InterPro" id="IPR007858">
    <property type="entry name" value="Dpy-30_motif"/>
</dbReference>
<dbReference type="Gene3D" id="1.25.40.20">
    <property type="entry name" value="Ankyrin repeat-containing domain"/>
    <property type="match status" value="1"/>
</dbReference>
<dbReference type="PROSITE" id="PS50297">
    <property type="entry name" value="ANK_REP_REGION"/>
    <property type="match status" value="1"/>
</dbReference>
<dbReference type="InterPro" id="IPR049630">
    <property type="entry name" value="DYDC-like_DD"/>
</dbReference>
<dbReference type="InterPro" id="IPR002110">
    <property type="entry name" value="Ankyrin_rpt"/>
</dbReference>
<dbReference type="PROSITE" id="PS50088">
    <property type="entry name" value="ANK_REPEAT"/>
    <property type="match status" value="1"/>
</dbReference>
<dbReference type="Gene3D" id="1.20.890.10">
    <property type="entry name" value="cAMP-dependent protein kinase regulatory subunit, dimerization-anchoring domain"/>
    <property type="match status" value="1"/>
</dbReference>
<dbReference type="AlphaFoldDB" id="A0ABD0YQT9"/>
<dbReference type="PANTHER" id="PTHR24172:SF4">
    <property type="entry name" value="ANK_REP_REGION DOMAIN-CONTAINING PROTEIN"/>
    <property type="match status" value="1"/>
</dbReference>
<evidence type="ECO:0000313" key="3">
    <source>
        <dbReference type="Proteomes" id="UP001558652"/>
    </source>
</evidence>
<accession>A0ABD0YQT9</accession>
<dbReference type="CDD" id="cd22966">
    <property type="entry name" value="DD_DYDC-like"/>
    <property type="match status" value="1"/>
</dbReference>
<feature type="repeat" description="ANK" evidence="1">
    <location>
        <begin position="7"/>
        <end position="40"/>
    </location>
</feature>
<dbReference type="Proteomes" id="UP001558652">
    <property type="component" value="Unassembled WGS sequence"/>
</dbReference>
<keyword evidence="3" id="KW-1185">Reference proteome</keyword>
<protein>
    <submittedName>
        <fullName evidence="2">Uncharacterized protein</fullName>
    </submittedName>
</protein>
<reference evidence="2 3" key="1">
    <citation type="submission" date="2024-07" db="EMBL/GenBank/DDBJ databases">
        <title>Chromosome-level genome assembly of the water stick insect Ranatra chinensis (Heteroptera: Nepidae).</title>
        <authorList>
            <person name="Liu X."/>
        </authorList>
    </citation>
    <scope>NUCLEOTIDE SEQUENCE [LARGE SCALE GENOMIC DNA]</scope>
    <source>
        <strain evidence="2">Cailab_2021Rc</strain>
        <tissue evidence="2">Muscle</tissue>
    </source>
</reference>
<dbReference type="PANTHER" id="PTHR24172">
    <property type="entry name" value="ANK_REP_REGION DOMAIN-CONTAINING PROTEIN"/>
    <property type="match status" value="1"/>
</dbReference>
<organism evidence="2 3">
    <name type="scientific">Ranatra chinensis</name>
    <dbReference type="NCBI Taxonomy" id="642074"/>
    <lineage>
        <taxon>Eukaryota</taxon>
        <taxon>Metazoa</taxon>
        <taxon>Ecdysozoa</taxon>
        <taxon>Arthropoda</taxon>
        <taxon>Hexapoda</taxon>
        <taxon>Insecta</taxon>
        <taxon>Pterygota</taxon>
        <taxon>Neoptera</taxon>
        <taxon>Paraneoptera</taxon>
        <taxon>Hemiptera</taxon>
        <taxon>Heteroptera</taxon>
        <taxon>Panheteroptera</taxon>
        <taxon>Nepomorpha</taxon>
        <taxon>Nepidae</taxon>
        <taxon>Ranatrinae</taxon>
        <taxon>Ranatra</taxon>
    </lineage>
</organism>